<dbReference type="EMBL" id="CAJVNV010000133">
    <property type="protein sequence ID" value="CAG8070889.1"/>
    <property type="molecule type" value="Genomic_DNA"/>
</dbReference>
<dbReference type="Proteomes" id="UP001153461">
    <property type="component" value="Unassembled WGS sequence"/>
</dbReference>
<dbReference type="STRING" id="60175.A0A1V6XGR4"/>
<feature type="region of interest" description="Disordered" evidence="1">
    <location>
        <begin position="332"/>
        <end position="488"/>
    </location>
</feature>
<dbReference type="InterPro" id="IPR052585">
    <property type="entry name" value="Lipid_raft_assoc_Zn_ADH"/>
</dbReference>
<dbReference type="AlphaFoldDB" id="A0A1V6XGR4"/>
<feature type="compositionally biased region" description="Basic and acidic residues" evidence="1">
    <location>
        <begin position="60"/>
        <end position="72"/>
    </location>
</feature>
<gene>
    <name evidence="3" type="ORF">PENNAL_c0080G03962</name>
    <name evidence="2" type="ORF">PNAL_LOCUS3854</name>
</gene>
<dbReference type="Proteomes" id="UP000191691">
    <property type="component" value="Unassembled WGS sequence"/>
</dbReference>
<evidence type="ECO:0000313" key="3">
    <source>
        <dbReference type="EMBL" id="OQE74295.1"/>
    </source>
</evidence>
<evidence type="ECO:0000313" key="2">
    <source>
        <dbReference type="EMBL" id="CAG8070889.1"/>
    </source>
</evidence>
<feature type="compositionally biased region" description="Polar residues" evidence="1">
    <location>
        <begin position="455"/>
        <end position="483"/>
    </location>
</feature>
<dbReference type="PANTHER" id="PTHR43482">
    <property type="entry name" value="PROTEIN AST1-RELATED"/>
    <property type="match status" value="1"/>
</dbReference>
<dbReference type="InterPro" id="IPR011032">
    <property type="entry name" value="GroES-like_sf"/>
</dbReference>
<protein>
    <recommendedName>
        <fullName evidence="5">Enoyl reductase (ER) domain-containing protein</fullName>
    </recommendedName>
</protein>
<comment type="caution">
    <text evidence="3">The sequence shown here is derived from an EMBL/GenBank/DDBJ whole genome shotgun (WGS) entry which is preliminary data.</text>
</comment>
<feature type="region of interest" description="Disordered" evidence="1">
    <location>
        <begin position="1"/>
        <end position="104"/>
    </location>
</feature>
<dbReference type="OMA" id="DWEVDEI"/>
<dbReference type="Gene3D" id="3.90.180.10">
    <property type="entry name" value="Medium-chain alcohol dehydrogenases, catalytic domain"/>
    <property type="match status" value="1"/>
</dbReference>
<reference evidence="2" key="3">
    <citation type="submission" date="2021-07" db="EMBL/GenBank/DDBJ databases">
        <authorList>
            <person name="Branca A.L. A."/>
        </authorList>
    </citation>
    <scope>NUCLEOTIDE SEQUENCE</scope>
</reference>
<dbReference type="PANTHER" id="PTHR43482:SF1">
    <property type="entry name" value="PROTEIN AST1-RELATED"/>
    <property type="match status" value="1"/>
</dbReference>
<accession>A0A1V6XGR4</accession>
<reference evidence="3" key="1">
    <citation type="submission" date="2016-10" db="EMBL/GenBank/DDBJ databases">
        <title>Uncovering the secondary metabolism of Penicillium species provides insights into the evolution of 6-MSA pathways.</title>
        <authorList>
            <person name="Nielsen J.C."/>
            <person name="Nielsen J."/>
        </authorList>
    </citation>
    <scope>NUCLEOTIDE SEQUENCE [LARGE SCALE GENOMIC DNA]</scope>
    <source>
        <strain evidence="3">IBT 13039</strain>
    </source>
</reference>
<sequence>MHQDPNDTMQSDISDIPPTQPIVEHEPKHPSQPSTRTPEAMQQPPESPKHTSDAMNKQPESPKHISEGRKPPSEPPEAVKQPSEPPKRTSYAPKPTSSTLNDSAFTPLSMRALYYTPDGADSDTPDGIPEGEISDAISPDTSTSIVRQKGTNIVFDPGFPTPQPSPQQYLLKISTAAFCHDEIRLAGLLNPPNTTPQIPLHSLCGTVISTPREDDEREEGPKFKIGDVVFGVVSYTRDGGAADYAVATESELALKPDNITVAGAAALALPALTAWQALFRYAGLDPDVPGGLNEVSEELGGGNGMGGWLWQRQRRQSVLGSQDYGYGQRKSTVASNGGLLEGTTSGSGDGNGNGRWIWQWNRGGSKPNGNGNGAANWNDADIDHIPPGARAANPNRNHRNVRRESLMSLLSGNPSGKKTIHRAASTIDPNPKRTVRRSSLIGLIKGSTDPPATRAASTVDSAANGDANNNTRRGSLNRTNGNATPGPGRRASLLGSIIGNANSNGNGRQKPPKIRVLVTNARDNDIGRIAVQILRADSLFPAPVRPWICVTCTQVEADIIEKDWEVDEIVIIPHLPSREECNIEKVFRARRWEPVDIVLDCSGDEVFRAAHAVGVVKDYGAVLTVVDGQVALQSPLVPENDVLGERKRGIKSRFVPVNPDGAAMERIAELVEESLVRGREITVVDIPRAADLLAAGAAGTAGSRRGGMVVVRVNSV</sequence>
<reference evidence="4" key="2">
    <citation type="journal article" date="2017" name="Nat. Microbiol.">
        <title>Global analysis of biosynthetic gene clusters reveals vast potential of secondary metabolite production in Penicillium species.</title>
        <authorList>
            <person name="Nielsen J.C."/>
            <person name="Grijseels S."/>
            <person name="Prigent S."/>
            <person name="Ji B."/>
            <person name="Dainat J."/>
            <person name="Nielsen K.F."/>
            <person name="Frisvad J.C."/>
            <person name="Workman M."/>
            <person name="Nielsen J."/>
        </authorList>
    </citation>
    <scope>NUCLEOTIDE SEQUENCE [LARGE SCALE GENOMIC DNA]</scope>
    <source>
        <strain evidence="4">IBT 13039</strain>
    </source>
</reference>
<evidence type="ECO:0000313" key="4">
    <source>
        <dbReference type="Proteomes" id="UP000191691"/>
    </source>
</evidence>
<name>A0A1V6XGR4_PENNA</name>
<evidence type="ECO:0008006" key="5">
    <source>
        <dbReference type="Google" id="ProtNLM"/>
    </source>
</evidence>
<evidence type="ECO:0000256" key="1">
    <source>
        <dbReference type="SAM" id="MobiDB-lite"/>
    </source>
</evidence>
<dbReference type="Gene3D" id="3.40.50.720">
    <property type="entry name" value="NAD(P)-binding Rossmann-like Domain"/>
    <property type="match status" value="1"/>
</dbReference>
<proteinExistence type="predicted"/>
<dbReference type="OrthoDB" id="3509362at2759"/>
<dbReference type="EMBL" id="MOOB01000080">
    <property type="protein sequence ID" value="OQE74295.1"/>
    <property type="molecule type" value="Genomic_DNA"/>
</dbReference>
<keyword evidence="4" id="KW-1185">Reference proteome</keyword>
<organism evidence="3 4">
    <name type="scientific">Penicillium nalgiovense</name>
    <dbReference type="NCBI Taxonomy" id="60175"/>
    <lineage>
        <taxon>Eukaryota</taxon>
        <taxon>Fungi</taxon>
        <taxon>Dikarya</taxon>
        <taxon>Ascomycota</taxon>
        <taxon>Pezizomycotina</taxon>
        <taxon>Eurotiomycetes</taxon>
        <taxon>Eurotiomycetidae</taxon>
        <taxon>Eurotiales</taxon>
        <taxon>Aspergillaceae</taxon>
        <taxon>Penicillium</taxon>
    </lineage>
</organism>
<feature type="compositionally biased region" description="Low complexity" evidence="1">
    <location>
        <begin position="386"/>
        <end position="395"/>
    </location>
</feature>
<dbReference type="SUPFAM" id="SSF50129">
    <property type="entry name" value="GroES-like"/>
    <property type="match status" value="1"/>
</dbReference>
<feature type="region of interest" description="Disordered" evidence="1">
    <location>
        <begin position="116"/>
        <end position="143"/>
    </location>
</feature>
<feature type="compositionally biased region" description="Polar residues" evidence="1">
    <location>
        <begin position="95"/>
        <end position="104"/>
    </location>
</feature>
<feature type="compositionally biased region" description="Polar residues" evidence="1">
    <location>
        <begin position="1"/>
        <end position="13"/>
    </location>
</feature>